<feature type="transmembrane region" description="Helical" evidence="1">
    <location>
        <begin position="350"/>
        <end position="370"/>
    </location>
</feature>
<keyword evidence="1" id="KW-0472">Membrane</keyword>
<dbReference type="Pfam" id="PF13460">
    <property type="entry name" value="NAD_binding_10"/>
    <property type="match status" value="1"/>
</dbReference>
<accession>A0A347UJA5</accession>
<dbReference type="Pfam" id="PF13781">
    <property type="entry name" value="DoxX_3"/>
    <property type="match status" value="1"/>
</dbReference>
<protein>
    <submittedName>
        <fullName evidence="3">NAD-dependent epimerase/dehydratase family protein</fullName>
    </submittedName>
</protein>
<feature type="domain" description="NAD(P)-binding" evidence="2">
    <location>
        <begin position="10"/>
        <end position="151"/>
    </location>
</feature>
<dbReference type="EMBL" id="CP032125">
    <property type="protein sequence ID" value="AXX98933.1"/>
    <property type="molecule type" value="Genomic_DNA"/>
</dbReference>
<feature type="transmembrane region" description="Helical" evidence="1">
    <location>
        <begin position="311"/>
        <end position="330"/>
    </location>
</feature>
<dbReference type="OrthoDB" id="5377001at2"/>
<evidence type="ECO:0000256" key="1">
    <source>
        <dbReference type="SAM" id="Phobius"/>
    </source>
</evidence>
<gene>
    <name evidence="3" type="ORF">BAR1_13950</name>
</gene>
<keyword evidence="1" id="KW-1133">Transmembrane helix</keyword>
<dbReference type="InterPro" id="IPR025695">
    <property type="entry name" value="DoxX-like"/>
</dbReference>
<dbReference type="InterPro" id="IPR016040">
    <property type="entry name" value="NAD(P)-bd_dom"/>
</dbReference>
<dbReference type="PANTHER" id="PTHR12126">
    <property type="entry name" value="NADH-UBIQUINONE OXIDOREDUCTASE 39 KDA SUBUNIT-RELATED"/>
    <property type="match status" value="1"/>
</dbReference>
<sequence length="425" mass="45524">MPAPQTLLLGAAGFIGQHIAIALRDAGHNVLACARDTRRLTAMGFDTLAADLTDPATHSPEFWRPHVENCTRVINCAGLLTGRDADFEAVHVAAPQAVYAALPATARGVLISAIGINADTPFATYRRRGEKAAQAAPIPVTILRPGLVLADGSYGGSSLARALAALPMVTPVVGNGNQPFNPIHADDLAALAIEAINADTPAQPIEIGGPGEITQAALLTSLRAWLGLRPARILHLPLPLARLMGRIGDSLRLAPISATSVQQLEQGVATDITEQSRHFQTRPRGFAAFLRARPSQTQDLWHARLYLLRPVLRLTLALMWLASGLIGLLLPVDSFLPYVSGLLPDTMLIVAARITGAIDLLIALALLRAWRLKQIAWLQFAMVAGYTVGLTLINPALWLAPFGGLLKNLPILVLIMIHRVLEEER</sequence>
<evidence type="ECO:0000313" key="3">
    <source>
        <dbReference type="EMBL" id="AXX98933.1"/>
    </source>
</evidence>
<dbReference type="InterPro" id="IPR036291">
    <property type="entry name" value="NAD(P)-bd_dom_sf"/>
</dbReference>
<keyword evidence="4" id="KW-1185">Reference proteome</keyword>
<evidence type="ECO:0000259" key="2">
    <source>
        <dbReference type="Pfam" id="PF13460"/>
    </source>
</evidence>
<reference evidence="3 4" key="1">
    <citation type="submission" date="2018-09" db="EMBL/GenBank/DDBJ databases">
        <title>Profundibacter amoris BAR1 gen. nov., sp. nov., a new member of the Roseobacter clade isolated at Lokis Castle Vent Field on the Arctic Mid-Oceanic Ridge.</title>
        <authorList>
            <person name="Le Moine Bauer S."/>
            <person name="Sjoeberg A.G."/>
            <person name="L'Haridon S."/>
            <person name="Stokke R."/>
            <person name="Roalkvam I."/>
            <person name="Steen I.H."/>
            <person name="Dahle H."/>
        </authorList>
    </citation>
    <scope>NUCLEOTIDE SEQUENCE [LARGE SCALE GENOMIC DNA]</scope>
    <source>
        <strain evidence="3 4">BAR1</strain>
    </source>
</reference>
<feature type="transmembrane region" description="Helical" evidence="1">
    <location>
        <begin position="377"/>
        <end position="398"/>
    </location>
</feature>
<dbReference type="Gene3D" id="3.40.50.720">
    <property type="entry name" value="NAD(P)-binding Rossmann-like Domain"/>
    <property type="match status" value="1"/>
</dbReference>
<keyword evidence="1" id="KW-0812">Transmembrane</keyword>
<dbReference type="GO" id="GO:0044877">
    <property type="term" value="F:protein-containing complex binding"/>
    <property type="evidence" value="ECO:0007669"/>
    <property type="project" value="TreeGrafter"/>
</dbReference>
<dbReference type="Proteomes" id="UP000261704">
    <property type="component" value="Chromosome"/>
</dbReference>
<dbReference type="InterPro" id="IPR051207">
    <property type="entry name" value="ComplexI_NDUFA9_subunit"/>
</dbReference>
<dbReference type="RefSeq" id="WP_118943587.1">
    <property type="nucleotide sequence ID" value="NZ_CP032125.1"/>
</dbReference>
<dbReference type="KEGG" id="pamo:BAR1_13950"/>
<proteinExistence type="predicted"/>
<name>A0A347UJA5_9RHOB</name>
<dbReference type="SUPFAM" id="SSF51735">
    <property type="entry name" value="NAD(P)-binding Rossmann-fold domains"/>
    <property type="match status" value="1"/>
</dbReference>
<dbReference type="AlphaFoldDB" id="A0A347UJA5"/>
<organism evidence="3 4">
    <name type="scientific">Profundibacter amoris</name>
    <dbReference type="NCBI Taxonomy" id="2171755"/>
    <lineage>
        <taxon>Bacteria</taxon>
        <taxon>Pseudomonadati</taxon>
        <taxon>Pseudomonadota</taxon>
        <taxon>Alphaproteobacteria</taxon>
        <taxon>Rhodobacterales</taxon>
        <taxon>Paracoccaceae</taxon>
        <taxon>Profundibacter</taxon>
    </lineage>
</organism>
<dbReference type="PANTHER" id="PTHR12126:SF11">
    <property type="entry name" value="NADH DEHYDROGENASE [UBIQUINONE] 1 ALPHA SUBCOMPLEX SUBUNIT 9, MITOCHONDRIAL"/>
    <property type="match status" value="1"/>
</dbReference>
<evidence type="ECO:0000313" key="4">
    <source>
        <dbReference type="Proteomes" id="UP000261704"/>
    </source>
</evidence>